<evidence type="ECO:0008006" key="4">
    <source>
        <dbReference type="Google" id="ProtNLM"/>
    </source>
</evidence>
<keyword evidence="3" id="KW-1185">Reference proteome</keyword>
<dbReference type="RefSeq" id="WP_189577104.1">
    <property type="nucleotide sequence ID" value="NZ_BMXV01000006.1"/>
</dbReference>
<proteinExistence type="predicted"/>
<dbReference type="Proteomes" id="UP000601597">
    <property type="component" value="Unassembled WGS sequence"/>
</dbReference>
<dbReference type="InterPro" id="IPR036680">
    <property type="entry name" value="SPOR-like_sf"/>
</dbReference>
<sequence>MRWFVLLLVAANVGLYFWFSANQPENVRSVDEGRLPRVAEIEMIGQRDSQPSPQVPEQPPVSEEDSGQEVVESEPVSEPPPKPAERPPQQCFGIGWFEEEAHAEAYRRQLAREEVDFRFRGLTQREEELEPFHWVIIPPLESRQAAMERYRELVDLGVEAYVVPSGERQHAISLGLFRSRRSAEDILRQRREQNINAILVKFPRNRISYALVFEGVSPGSFEGIGSTPSQSESGLQLIEFSDCEGVATTEKNP</sequence>
<accession>A0ABQ3B420</accession>
<dbReference type="SUPFAM" id="SSF110997">
    <property type="entry name" value="Sporulation related repeat"/>
    <property type="match status" value="1"/>
</dbReference>
<organism evidence="2 3">
    <name type="scientific">Marinobacter zhanjiangensis</name>
    <dbReference type="NCBI Taxonomy" id="578215"/>
    <lineage>
        <taxon>Bacteria</taxon>
        <taxon>Pseudomonadati</taxon>
        <taxon>Pseudomonadota</taxon>
        <taxon>Gammaproteobacteria</taxon>
        <taxon>Pseudomonadales</taxon>
        <taxon>Marinobacteraceae</taxon>
        <taxon>Marinobacter</taxon>
    </lineage>
</organism>
<gene>
    <name evidence="2" type="ORF">GCM10007071_25950</name>
</gene>
<protein>
    <recommendedName>
        <fullName evidence="4">Sporulation related domain-containing protein</fullName>
    </recommendedName>
</protein>
<comment type="caution">
    <text evidence="2">The sequence shown here is derived from an EMBL/GenBank/DDBJ whole genome shotgun (WGS) entry which is preliminary data.</text>
</comment>
<feature type="region of interest" description="Disordered" evidence="1">
    <location>
        <begin position="43"/>
        <end position="90"/>
    </location>
</feature>
<evidence type="ECO:0000313" key="2">
    <source>
        <dbReference type="EMBL" id="GGY77555.1"/>
    </source>
</evidence>
<dbReference type="Gene3D" id="3.30.70.1070">
    <property type="entry name" value="Sporulation related repeat"/>
    <property type="match status" value="1"/>
</dbReference>
<reference evidence="3" key="1">
    <citation type="journal article" date="2019" name="Int. J. Syst. Evol. Microbiol.">
        <title>The Global Catalogue of Microorganisms (GCM) 10K type strain sequencing project: providing services to taxonomists for standard genome sequencing and annotation.</title>
        <authorList>
            <consortium name="The Broad Institute Genomics Platform"/>
            <consortium name="The Broad Institute Genome Sequencing Center for Infectious Disease"/>
            <person name="Wu L."/>
            <person name="Ma J."/>
        </authorList>
    </citation>
    <scope>NUCLEOTIDE SEQUENCE [LARGE SCALE GENOMIC DNA]</scope>
    <source>
        <strain evidence="3">KCTC 22280</strain>
    </source>
</reference>
<dbReference type="EMBL" id="BMXV01000006">
    <property type="protein sequence ID" value="GGY77555.1"/>
    <property type="molecule type" value="Genomic_DNA"/>
</dbReference>
<name>A0ABQ3B420_9GAMM</name>
<evidence type="ECO:0000256" key="1">
    <source>
        <dbReference type="SAM" id="MobiDB-lite"/>
    </source>
</evidence>
<evidence type="ECO:0000313" key="3">
    <source>
        <dbReference type="Proteomes" id="UP000601597"/>
    </source>
</evidence>